<name>A0ACA9NIW1_9GLOM</name>
<organism evidence="1 2">
    <name type="scientific">Acaulospora colombiana</name>
    <dbReference type="NCBI Taxonomy" id="27376"/>
    <lineage>
        <taxon>Eukaryota</taxon>
        <taxon>Fungi</taxon>
        <taxon>Fungi incertae sedis</taxon>
        <taxon>Mucoromycota</taxon>
        <taxon>Glomeromycotina</taxon>
        <taxon>Glomeromycetes</taxon>
        <taxon>Diversisporales</taxon>
        <taxon>Acaulosporaceae</taxon>
        <taxon>Acaulospora</taxon>
    </lineage>
</organism>
<comment type="caution">
    <text evidence="1">The sequence shown here is derived from an EMBL/GenBank/DDBJ whole genome shotgun (WGS) entry which is preliminary data.</text>
</comment>
<reference evidence="1" key="1">
    <citation type="submission" date="2021-06" db="EMBL/GenBank/DDBJ databases">
        <authorList>
            <person name="Kallberg Y."/>
            <person name="Tangrot J."/>
            <person name="Rosling A."/>
        </authorList>
    </citation>
    <scope>NUCLEOTIDE SEQUENCE</scope>
    <source>
        <strain evidence="1">CL356</strain>
    </source>
</reference>
<keyword evidence="2" id="KW-1185">Reference proteome</keyword>
<protein>
    <submittedName>
        <fullName evidence="1">4583_t:CDS:1</fullName>
    </submittedName>
</protein>
<evidence type="ECO:0000313" key="2">
    <source>
        <dbReference type="Proteomes" id="UP000789525"/>
    </source>
</evidence>
<evidence type="ECO:0000313" key="1">
    <source>
        <dbReference type="EMBL" id="CAG8657741.1"/>
    </source>
</evidence>
<dbReference type="EMBL" id="CAJVPT010021963">
    <property type="protein sequence ID" value="CAG8657741.1"/>
    <property type="molecule type" value="Genomic_DNA"/>
</dbReference>
<accession>A0ACA9NIW1</accession>
<gene>
    <name evidence="1" type="ORF">ACOLOM_LOCUS8475</name>
</gene>
<sequence>MDACWTDAGSIAADVGNTSMPRSLPEVVWMTGTSHAEEIEVIDSRARRRVASVWSICSKVYVCLCRRSRAKSWKTSEMYWISGNWLFTFGYAAFFRRKSFSPLFTPSVAQSLGNAHHPLRCIRHEEPTLLGSDKRIEFAWLMETWRGHSWYSLLQEVEDRDNNAELNPEPFLNRVSRIARPKYVSLIWVLLNRSAQQWVDIMSTVQKDFSKECAW</sequence>
<proteinExistence type="predicted"/>
<dbReference type="Proteomes" id="UP000789525">
    <property type="component" value="Unassembled WGS sequence"/>
</dbReference>